<gene>
    <name evidence="1" type="ORF">SJ05684_a39170</name>
</gene>
<name>A0A249PMU3_9HYPH</name>
<dbReference type="Proteomes" id="UP000217211">
    <property type="component" value="Plasmid pSJ05684a"/>
</dbReference>
<keyword evidence="1" id="KW-0614">Plasmid</keyword>
<dbReference type="KEGG" id="esj:SJ05684_a39170"/>
<accession>A0A249PMU3</accession>
<evidence type="ECO:0000313" key="2">
    <source>
        <dbReference type="Proteomes" id="UP000217211"/>
    </source>
</evidence>
<dbReference type="AlphaFoldDB" id="A0A249PMU3"/>
<organism evidence="1 2">
    <name type="scientific">Sinorhizobium sojae CCBAU 05684</name>
    <dbReference type="NCBI Taxonomy" id="716928"/>
    <lineage>
        <taxon>Bacteria</taxon>
        <taxon>Pseudomonadati</taxon>
        <taxon>Pseudomonadota</taxon>
        <taxon>Alphaproteobacteria</taxon>
        <taxon>Hyphomicrobiales</taxon>
        <taxon>Rhizobiaceae</taxon>
        <taxon>Sinorhizobium/Ensifer group</taxon>
        <taxon>Sinorhizobium</taxon>
    </lineage>
</organism>
<protein>
    <submittedName>
        <fullName evidence="1">Mobile element protein</fullName>
    </submittedName>
</protein>
<proteinExistence type="predicted"/>
<reference evidence="1 2" key="1">
    <citation type="submission" date="2017-08" db="EMBL/GenBank/DDBJ databases">
        <title>Multipartite genome sequences of Sinorhizobium species nodulating soybeans.</title>
        <authorList>
            <person name="Tian C.F."/>
        </authorList>
    </citation>
    <scope>NUCLEOTIDE SEQUENCE [LARGE SCALE GENOMIC DNA]</scope>
    <source>
        <strain evidence="1 2">CCBAU 05684</strain>
        <plasmid evidence="2">psj05684a</plasmid>
    </source>
</reference>
<keyword evidence="2" id="KW-1185">Reference proteome</keyword>
<dbReference type="EMBL" id="CP023069">
    <property type="protein sequence ID" value="ASY67231.1"/>
    <property type="molecule type" value="Genomic_DNA"/>
</dbReference>
<sequence>MYHNWLDRWDERRARRGEEAKKVTNFILDAGRAFPAEKRIETIDEFCVLADQALSDSYVDAPYGKGFLSGGLIGCFHMSGLFVRYEV</sequence>
<evidence type="ECO:0000313" key="1">
    <source>
        <dbReference type="EMBL" id="ASY67231.1"/>
    </source>
</evidence>
<geneLocation type="plasmid" evidence="2">
    <name>psj05684a</name>
</geneLocation>